<evidence type="ECO:0000313" key="1">
    <source>
        <dbReference type="EMBL" id="RMI33036.1"/>
    </source>
</evidence>
<accession>A0A3M2L7R4</accession>
<name>A0A3M2L7R4_9NOCA</name>
<dbReference type="EMBL" id="RFFH01000004">
    <property type="protein sequence ID" value="RMI33036.1"/>
    <property type="molecule type" value="Genomic_DNA"/>
</dbReference>
<reference evidence="1 2" key="1">
    <citation type="submission" date="2018-10" db="EMBL/GenBank/DDBJ databases">
        <title>Isolation from cow dung.</title>
        <authorList>
            <person name="Ling L."/>
        </authorList>
    </citation>
    <scope>NUCLEOTIDE SEQUENCE [LARGE SCALE GENOMIC DNA]</scope>
    <source>
        <strain evidence="1 2">NEAU-LL90</strain>
    </source>
</reference>
<evidence type="ECO:0000313" key="2">
    <source>
        <dbReference type="Proteomes" id="UP000279275"/>
    </source>
</evidence>
<organism evidence="1 2">
    <name type="scientific">Nocardia stercoris</name>
    <dbReference type="NCBI Taxonomy" id="2483361"/>
    <lineage>
        <taxon>Bacteria</taxon>
        <taxon>Bacillati</taxon>
        <taxon>Actinomycetota</taxon>
        <taxon>Actinomycetes</taxon>
        <taxon>Mycobacteriales</taxon>
        <taxon>Nocardiaceae</taxon>
        <taxon>Nocardia</taxon>
    </lineage>
</organism>
<gene>
    <name evidence="1" type="ORF">EBN03_13560</name>
</gene>
<dbReference type="AlphaFoldDB" id="A0A3M2L7R4"/>
<dbReference type="Proteomes" id="UP000279275">
    <property type="component" value="Unassembled WGS sequence"/>
</dbReference>
<keyword evidence="2" id="KW-1185">Reference proteome</keyword>
<proteinExistence type="predicted"/>
<dbReference type="OrthoDB" id="4623481at2"/>
<protein>
    <recommendedName>
        <fullName evidence="3">YbjN domain-containing protein</fullName>
    </recommendedName>
</protein>
<evidence type="ECO:0008006" key="3">
    <source>
        <dbReference type="Google" id="ProtNLM"/>
    </source>
</evidence>
<sequence length="127" mass="13694">MLQARVADCLARYGIPVRTEDEALGFEYDGTLCSLRAVTLVPGLDVLTFTGVLAWDRPLKPQLHKKVADRNAGLQFGTITVIARAKQLADIVLRYTFPAGGLDDEALTTMLLLVLSGAGQARKGLIP</sequence>
<dbReference type="RefSeq" id="WP_122188420.1">
    <property type="nucleotide sequence ID" value="NZ_RFFH01000004.1"/>
</dbReference>
<comment type="caution">
    <text evidence="1">The sequence shown here is derived from an EMBL/GenBank/DDBJ whole genome shotgun (WGS) entry which is preliminary data.</text>
</comment>